<dbReference type="InterPro" id="IPR022742">
    <property type="entry name" value="Hydrolase_4"/>
</dbReference>
<dbReference type="AlphaFoldDB" id="A0A941I076"/>
<dbReference type="Gene3D" id="3.40.50.1820">
    <property type="entry name" value="alpha/beta hydrolase"/>
    <property type="match status" value="1"/>
</dbReference>
<gene>
    <name evidence="2" type="ORF">KC207_09970</name>
</gene>
<evidence type="ECO:0000313" key="2">
    <source>
        <dbReference type="EMBL" id="MBR7743615.1"/>
    </source>
</evidence>
<organism evidence="2 3">
    <name type="scientific">Phycicoccus avicenniae</name>
    <dbReference type="NCBI Taxonomy" id="2828860"/>
    <lineage>
        <taxon>Bacteria</taxon>
        <taxon>Bacillati</taxon>
        <taxon>Actinomycetota</taxon>
        <taxon>Actinomycetes</taxon>
        <taxon>Micrococcales</taxon>
        <taxon>Intrasporangiaceae</taxon>
        <taxon>Phycicoccus</taxon>
    </lineage>
</organism>
<feature type="domain" description="Serine aminopeptidase S33" evidence="1">
    <location>
        <begin position="26"/>
        <end position="290"/>
    </location>
</feature>
<dbReference type="PANTHER" id="PTHR11614">
    <property type="entry name" value="PHOSPHOLIPASE-RELATED"/>
    <property type="match status" value="1"/>
</dbReference>
<dbReference type="InterPro" id="IPR029058">
    <property type="entry name" value="AB_hydrolase_fold"/>
</dbReference>
<sequence length="308" mass="33250">MQSTTATVTATDGTPLFTHRWLPDGDPTAVVQVSHGMAEHSARYARLAEALTGDGYVVYAHDHRGHGRTAGDGDHGYFADRDGWDTVVGDLRTVTDQARSEHPDLPVFLLGHSMGSFLARAYVIEDSRALAGLVLSGTGGDPGLLGRVGAGVAAAEARVRGRRHRSGLMNQLTFGQYNAAFTPTRTEFDWLSRDAAEVDAYVADPRCGEVFTSGFYADLLGGLGPINDPRRVAAVRRDLPILLMSGDQDPVGDAGKGPKAVAQQYRESGVVDVTCHLYPGARHEIFNETNRDEVTADLLRWLDAHRPD</sequence>
<evidence type="ECO:0000259" key="1">
    <source>
        <dbReference type="Pfam" id="PF12146"/>
    </source>
</evidence>
<reference evidence="2" key="1">
    <citation type="submission" date="2021-04" db="EMBL/GenBank/DDBJ databases">
        <title>Phycicoccus avicenniae sp. nov., a novel endophytic actinomycetes isolated from branch of Avicennia mariana.</title>
        <authorList>
            <person name="Tuo L."/>
        </authorList>
    </citation>
    <scope>NUCLEOTIDE SEQUENCE</scope>
    <source>
        <strain evidence="2">BSK3Z-2</strain>
    </source>
</reference>
<accession>A0A941I076</accession>
<dbReference type="RefSeq" id="WP_211602873.1">
    <property type="nucleotide sequence ID" value="NZ_JAGSNF010000013.1"/>
</dbReference>
<dbReference type="GO" id="GO:0016787">
    <property type="term" value="F:hydrolase activity"/>
    <property type="evidence" value="ECO:0007669"/>
    <property type="project" value="UniProtKB-KW"/>
</dbReference>
<evidence type="ECO:0000313" key="3">
    <source>
        <dbReference type="Proteomes" id="UP000677016"/>
    </source>
</evidence>
<dbReference type="Proteomes" id="UP000677016">
    <property type="component" value="Unassembled WGS sequence"/>
</dbReference>
<keyword evidence="3" id="KW-1185">Reference proteome</keyword>
<dbReference type="Pfam" id="PF12146">
    <property type="entry name" value="Hydrolase_4"/>
    <property type="match status" value="1"/>
</dbReference>
<name>A0A941I076_9MICO</name>
<dbReference type="SUPFAM" id="SSF53474">
    <property type="entry name" value="alpha/beta-Hydrolases"/>
    <property type="match status" value="1"/>
</dbReference>
<comment type="caution">
    <text evidence="2">The sequence shown here is derived from an EMBL/GenBank/DDBJ whole genome shotgun (WGS) entry which is preliminary data.</text>
</comment>
<proteinExistence type="predicted"/>
<protein>
    <submittedName>
        <fullName evidence="2">Alpha/beta hydrolase</fullName>
    </submittedName>
</protein>
<dbReference type="EMBL" id="JAGSNF010000013">
    <property type="protein sequence ID" value="MBR7743615.1"/>
    <property type="molecule type" value="Genomic_DNA"/>
</dbReference>
<dbReference type="InterPro" id="IPR051044">
    <property type="entry name" value="MAG_DAG_Lipase"/>
</dbReference>
<keyword evidence="2" id="KW-0378">Hydrolase</keyword>